<evidence type="ECO:0000256" key="1">
    <source>
        <dbReference type="SAM" id="MobiDB-lite"/>
    </source>
</evidence>
<feature type="compositionally biased region" description="Gly residues" evidence="1">
    <location>
        <begin position="208"/>
        <end position="217"/>
    </location>
</feature>
<feature type="region of interest" description="Disordered" evidence="1">
    <location>
        <begin position="186"/>
        <end position="250"/>
    </location>
</feature>
<accession>A0A0P9F0A2</accession>
<keyword evidence="4" id="KW-1185">Reference proteome</keyword>
<name>A0A0P9F0A2_RHOGW</name>
<reference evidence="3 4" key="1">
    <citation type="journal article" date="2015" name="Front. Microbiol.">
        <title>Genome sequence of the plant growth promoting endophytic yeast Rhodotorula graminis WP1.</title>
        <authorList>
            <person name="Firrincieli A."/>
            <person name="Otillar R."/>
            <person name="Salamov A."/>
            <person name="Schmutz J."/>
            <person name="Khan Z."/>
            <person name="Redman R.S."/>
            <person name="Fleck N.D."/>
            <person name="Lindquist E."/>
            <person name="Grigoriev I.V."/>
            <person name="Doty S.L."/>
        </authorList>
    </citation>
    <scope>NUCLEOTIDE SEQUENCE [LARGE SCALE GENOMIC DNA]</scope>
    <source>
        <strain evidence="3 4">WP1</strain>
    </source>
</reference>
<dbReference type="RefSeq" id="XP_018268960.1">
    <property type="nucleotide sequence ID" value="XM_018414801.1"/>
</dbReference>
<feature type="compositionally biased region" description="Low complexity" evidence="1">
    <location>
        <begin position="218"/>
        <end position="228"/>
    </location>
</feature>
<feature type="transmembrane region" description="Helical" evidence="2">
    <location>
        <begin position="48"/>
        <end position="70"/>
    </location>
</feature>
<organism evidence="3 4">
    <name type="scientific">Rhodotorula graminis (strain WP1)</name>
    <dbReference type="NCBI Taxonomy" id="578459"/>
    <lineage>
        <taxon>Eukaryota</taxon>
        <taxon>Fungi</taxon>
        <taxon>Dikarya</taxon>
        <taxon>Basidiomycota</taxon>
        <taxon>Pucciniomycotina</taxon>
        <taxon>Microbotryomycetes</taxon>
        <taxon>Sporidiobolales</taxon>
        <taxon>Sporidiobolaceae</taxon>
        <taxon>Rhodotorula</taxon>
    </lineage>
</organism>
<dbReference type="OrthoDB" id="10568170at2759"/>
<feature type="transmembrane region" description="Helical" evidence="2">
    <location>
        <begin position="12"/>
        <end position="36"/>
    </location>
</feature>
<proteinExistence type="predicted"/>
<keyword evidence="2" id="KW-1133">Transmembrane helix</keyword>
<keyword evidence="2" id="KW-0472">Membrane</keyword>
<sequence length="250" mass="26559">MGCCCSTQSRSALGAAIFSLLVCVPALFYSSTLYSYRYDQLDSPACMVFAIATFATGALSGVLGILETLVTRWDHHDVTLKMALAVAGFATLLSLVYTVWAPIVLSATFSVAESRSIALGTFILVAIFLLVAPLAWAAWAYFALLREVRSAGGPSSASVPLASAAAPMGSDGKLLRRRGEDIEMSLPHGRARRSGAASSRDKGRYARVGGGGGGGEGSAWESASERSGLSSEEDGEWERHRQERKRRSRA</sequence>
<evidence type="ECO:0000256" key="2">
    <source>
        <dbReference type="SAM" id="Phobius"/>
    </source>
</evidence>
<evidence type="ECO:0000313" key="3">
    <source>
        <dbReference type="EMBL" id="KPV72911.1"/>
    </source>
</evidence>
<dbReference type="Proteomes" id="UP000053890">
    <property type="component" value="Unassembled WGS sequence"/>
</dbReference>
<dbReference type="GeneID" id="28975249"/>
<dbReference type="AlphaFoldDB" id="A0A0P9F0A2"/>
<keyword evidence="2" id="KW-0812">Transmembrane</keyword>
<evidence type="ECO:0000313" key="4">
    <source>
        <dbReference type="Proteomes" id="UP000053890"/>
    </source>
</evidence>
<dbReference type="EMBL" id="KQ474085">
    <property type="protein sequence ID" value="KPV72911.1"/>
    <property type="molecule type" value="Genomic_DNA"/>
</dbReference>
<feature type="transmembrane region" description="Helical" evidence="2">
    <location>
        <begin position="117"/>
        <end position="142"/>
    </location>
</feature>
<gene>
    <name evidence="3" type="ORF">RHOBADRAFT_46501</name>
</gene>
<protein>
    <submittedName>
        <fullName evidence="3">Uncharacterized protein</fullName>
    </submittedName>
</protein>
<feature type="transmembrane region" description="Helical" evidence="2">
    <location>
        <begin position="82"/>
        <end position="105"/>
    </location>
</feature>
<dbReference type="OMA" id="INQATHI"/>